<evidence type="ECO:0000313" key="1">
    <source>
        <dbReference type="EMBL" id="RYO88822.1"/>
    </source>
</evidence>
<sequence length="214" mass="23466">MTSMDLAALTCSSQSSLRTTGTRYISCGTRSGVLPTVFNARNVHIARAEACSPVSIDSFELEKLSQLPFTKLLGGCSNALWLVAHHLFSRPVLMKIAEVSPVGSAKNETVVYAALEGTGMMPRFLAHVTESGRIVGFLVEFVEGRAADDRDFPACEKAPKRLHDEGLLHNDTHLGSFVVKPNGTVLLMDFEHAQPCEDQWRFEEDMVNVRISEG</sequence>
<keyword evidence="2" id="KW-1185">Reference proteome</keyword>
<reference evidence="1 2" key="1">
    <citation type="submission" date="2018-06" db="EMBL/GenBank/DDBJ databases">
        <title>Complete Genomes of Monosporascus.</title>
        <authorList>
            <person name="Robinson A.J."/>
            <person name="Natvig D.O."/>
        </authorList>
    </citation>
    <scope>NUCLEOTIDE SEQUENCE [LARGE SCALE GENOMIC DNA]</scope>
    <source>
        <strain evidence="1 2">CBS 609.92</strain>
    </source>
</reference>
<evidence type="ECO:0000313" key="2">
    <source>
        <dbReference type="Proteomes" id="UP000294003"/>
    </source>
</evidence>
<dbReference type="Proteomes" id="UP000294003">
    <property type="component" value="Unassembled WGS sequence"/>
</dbReference>
<protein>
    <recommendedName>
        <fullName evidence="3">Aminoglycoside phosphotransferase domain-containing protein</fullName>
    </recommendedName>
</protein>
<dbReference type="SUPFAM" id="SSF56112">
    <property type="entry name" value="Protein kinase-like (PK-like)"/>
    <property type="match status" value="1"/>
</dbReference>
<accession>A0ABY0HAA5</accession>
<organism evidence="1 2">
    <name type="scientific">Monosporascus cannonballus</name>
    <dbReference type="NCBI Taxonomy" id="155416"/>
    <lineage>
        <taxon>Eukaryota</taxon>
        <taxon>Fungi</taxon>
        <taxon>Dikarya</taxon>
        <taxon>Ascomycota</taxon>
        <taxon>Pezizomycotina</taxon>
        <taxon>Sordariomycetes</taxon>
        <taxon>Xylariomycetidae</taxon>
        <taxon>Xylariales</taxon>
        <taxon>Xylariales incertae sedis</taxon>
        <taxon>Monosporascus</taxon>
    </lineage>
</organism>
<gene>
    <name evidence="1" type="ORF">DL762_003539</name>
</gene>
<name>A0ABY0HAA5_9PEZI</name>
<evidence type="ECO:0008006" key="3">
    <source>
        <dbReference type="Google" id="ProtNLM"/>
    </source>
</evidence>
<dbReference type="InterPro" id="IPR011009">
    <property type="entry name" value="Kinase-like_dom_sf"/>
</dbReference>
<proteinExistence type="predicted"/>
<dbReference type="EMBL" id="QJNS01000081">
    <property type="protein sequence ID" value="RYO88822.1"/>
    <property type="molecule type" value="Genomic_DNA"/>
</dbReference>
<comment type="caution">
    <text evidence="1">The sequence shown here is derived from an EMBL/GenBank/DDBJ whole genome shotgun (WGS) entry which is preliminary data.</text>
</comment>